<dbReference type="InterPro" id="IPR000531">
    <property type="entry name" value="Beta-barrel_TonB"/>
</dbReference>
<evidence type="ECO:0000256" key="3">
    <source>
        <dbReference type="ARBA" id="ARBA00022452"/>
    </source>
</evidence>
<evidence type="ECO:0000256" key="15">
    <source>
        <dbReference type="SAM" id="SignalP"/>
    </source>
</evidence>
<gene>
    <name evidence="18" type="ORF">PsB1_0987</name>
</gene>
<evidence type="ECO:0000256" key="7">
    <source>
        <dbReference type="ARBA" id="ARBA00023004"/>
    </source>
</evidence>
<keyword evidence="9 14" id="KW-0798">TonB box</keyword>
<evidence type="ECO:0000256" key="11">
    <source>
        <dbReference type="ARBA" id="ARBA00023237"/>
    </source>
</evidence>
<dbReference type="Proteomes" id="UP001161064">
    <property type="component" value="Unassembled WGS sequence"/>
</dbReference>
<dbReference type="PANTHER" id="PTHR32552:SF81">
    <property type="entry name" value="TONB-DEPENDENT OUTER MEMBRANE RECEPTOR"/>
    <property type="match status" value="1"/>
</dbReference>
<keyword evidence="3 12" id="KW-1134">Transmembrane beta strand</keyword>
<protein>
    <submittedName>
        <fullName evidence="18">TonB-dependent receptor</fullName>
    </submittedName>
</protein>
<keyword evidence="2 12" id="KW-0813">Transport</keyword>
<evidence type="ECO:0000256" key="2">
    <source>
        <dbReference type="ARBA" id="ARBA00022448"/>
    </source>
</evidence>
<proteinExistence type="inferred from homology"/>
<dbReference type="EMBL" id="BPFZ01000005">
    <property type="protein sequence ID" value="GIU66833.1"/>
    <property type="molecule type" value="Genomic_DNA"/>
</dbReference>
<evidence type="ECO:0000256" key="5">
    <source>
        <dbReference type="ARBA" id="ARBA00022692"/>
    </source>
</evidence>
<evidence type="ECO:0000256" key="8">
    <source>
        <dbReference type="ARBA" id="ARBA00023065"/>
    </source>
</evidence>
<evidence type="ECO:0000256" key="6">
    <source>
        <dbReference type="ARBA" id="ARBA00022729"/>
    </source>
</evidence>
<organism evidence="18 19">
    <name type="scientific">Candidatus Phycosocius spiralis</name>
    <dbReference type="NCBI Taxonomy" id="2815099"/>
    <lineage>
        <taxon>Bacteria</taxon>
        <taxon>Pseudomonadati</taxon>
        <taxon>Pseudomonadota</taxon>
        <taxon>Alphaproteobacteria</taxon>
        <taxon>Caulobacterales</taxon>
        <taxon>Caulobacterales incertae sedis</taxon>
        <taxon>Candidatus Phycosocius</taxon>
    </lineage>
</organism>
<evidence type="ECO:0000313" key="19">
    <source>
        <dbReference type="Proteomes" id="UP001161064"/>
    </source>
</evidence>
<sequence>MLQNKSTATKLLLRSTALAGFLVAAATPALAQSINPTRELEVQSDVIIVTAQKREQRLLDVPLAITAYSGSTLDRLGIEQFDDLALYVPGLEIQEQSPNNPGFVIRGITSDDGSATAEARVSVFQDGIAISRSRGSYVELHDMERIEVVKGPQSTLFGRGALIGAISLIQRKADPIGGIYGDASVGFGDLNYRVARLAVNLPIVKDTLAVRLSGIVKQRDGYVKNASGGPAFMSQDVSAWRASAAWAVNDRLRFDLIYNWQQDQPTGTSFKSRAYAPPGGDTLPWTAAGLSKFTDPLGSQFEGGRDLGLDRTVQGATLLSAYDLDDHWTLNSITGWRSFESLEVFDPDGLASQVLLFAEDAQGDQFSQEFRLNFDDGGRLTGFGGLGYFEESGFQRVPLQYDERGTLALFAALTSGRPVTALFSPATFPNFPSNAVLGAILTTPTRLPFKPIHQEEFQNWGKTRAVDLFADMTYSVNERLEVSAGVRATNEAKTSSYRGRLINGPSTITGGGLFANLTPGTEPASNDDSYDGFTWRAVARYDLNKDWNSYLSVARGRRSEVLNYNTGRRAFETIPAEIATSAEWGLKGVAFDGRMQLEAALFHYIYENFQTSVRDGVAIRPINAGNATTTGFEATVQVDLIKKHLRGLITFSQAKGRFDDTDSEGRPQVFAGNSFRLSPDQTGSLALIADFDGSWGAISVTPSYTFQSKVYFDNDNRADKSQDGYGLFNLRARYTLPNKLAGSEWAFEVFGNNLADENYIIDAGNTGDVFGIPTFIAGPPRTVGAQVVVRF</sequence>
<evidence type="ECO:0000259" key="16">
    <source>
        <dbReference type="Pfam" id="PF00593"/>
    </source>
</evidence>
<feature type="domain" description="TonB-dependent receptor plug" evidence="17">
    <location>
        <begin position="58"/>
        <end position="164"/>
    </location>
</feature>
<reference evidence="18" key="1">
    <citation type="submission" date="2021-05" db="EMBL/GenBank/DDBJ databases">
        <authorList>
            <person name="Tanabe Y."/>
        </authorList>
    </citation>
    <scope>NUCLEOTIDE SEQUENCE</scope>
    <source>
        <strain evidence="18">BOTRYCO-1</strain>
    </source>
</reference>
<keyword evidence="18" id="KW-0675">Receptor</keyword>
<feature type="domain" description="TonB-dependent receptor-like beta-barrel" evidence="16">
    <location>
        <begin position="260"/>
        <end position="754"/>
    </location>
</feature>
<name>A0ABQ4PV21_9PROT</name>
<dbReference type="Pfam" id="PF00593">
    <property type="entry name" value="TonB_dep_Rec_b-barrel"/>
    <property type="match status" value="1"/>
</dbReference>
<dbReference type="InterPro" id="IPR039426">
    <property type="entry name" value="TonB-dep_rcpt-like"/>
</dbReference>
<dbReference type="InterPro" id="IPR012910">
    <property type="entry name" value="Plug_dom"/>
</dbReference>
<dbReference type="PROSITE" id="PS52016">
    <property type="entry name" value="TONB_DEPENDENT_REC_3"/>
    <property type="match status" value="1"/>
</dbReference>
<keyword evidence="5 12" id="KW-0812">Transmembrane</keyword>
<accession>A0ABQ4PV21</accession>
<evidence type="ECO:0000256" key="14">
    <source>
        <dbReference type="RuleBase" id="RU003357"/>
    </source>
</evidence>
<evidence type="ECO:0000313" key="18">
    <source>
        <dbReference type="EMBL" id="GIU66833.1"/>
    </source>
</evidence>
<feature type="signal peptide" evidence="15">
    <location>
        <begin position="1"/>
        <end position="31"/>
    </location>
</feature>
<keyword evidence="19" id="KW-1185">Reference proteome</keyword>
<keyword evidence="10 12" id="KW-0472">Membrane</keyword>
<keyword evidence="8" id="KW-0406">Ion transport</keyword>
<evidence type="ECO:0000256" key="9">
    <source>
        <dbReference type="ARBA" id="ARBA00023077"/>
    </source>
</evidence>
<dbReference type="PANTHER" id="PTHR32552">
    <property type="entry name" value="FERRICHROME IRON RECEPTOR-RELATED"/>
    <property type="match status" value="1"/>
</dbReference>
<dbReference type="PROSITE" id="PS01156">
    <property type="entry name" value="TONB_DEPENDENT_REC_2"/>
    <property type="match status" value="1"/>
</dbReference>
<comment type="caution">
    <text evidence="18">The sequence shown here is derived from an EMBL/GenBank/DDBJ whole genome shotgun (WGS) entry which is preliminary data.</text>
</comment>
<dbReference type="InterPro" id="IPR036942">
    <property type="entry name" value="Beta-barrel_TonB_sf"/>
</dbReference>
<evidence type="ECO:0000256" key="10">
    <source>
        <dbReference type="ARBA" id="ARBA00023136"/>
    </source>
</evidence>
<evidence type="ECO:0000256" key="13">
    <source>
        <dbReference type="PROSITE-ProRule" id="PRU10144"/>
    </source>
</evidence>
<evidence type="ECO:0000256" key="1">
    <source>
        <dbReference type="ARBA" id="ARBA00004571"/>
    </source>
</evidence>
<dbReference type="InterPro" id="IPR010917">
    <property type="entry name" value="TonB_rcpt_CS"/>
</dbReference>
<comment type="similarity">
    <text evidence="12 14">Belongs to the TonB-dependent receptor family.</text>
</comment>
<dbReference type="Pfam" id="PF07715">
    <property type="entry name" value="Plug"/>
    <property type="match status" value="1"/>
</dbReference>
<evidence type="ECO:0000259" key="17">
    <source>
        <dbReference type="Pfam" id="PF07715"/>
    </source>
</evidence>
<reference evidence="18" key="2">
    <citation type="journal article" date="2023" name="ISME Commun">
        <title>Characterization of a bloom-associated alphaproteobacterial lineage, 'Candidatus Phycosocius': insights into freshwater algal-bacterial interactions.</title>
        <authorList>
            <person name="Tanabe Y."/>
            <person name="Yamaguchi H."/>
            <person name="Yoshida M."/>
            <person name="Kai A."/>
            <person name="Okazaki Y."/>
        </authorList>
    </citation>
    <scope>NUCLEOTIDE SEQUENCE</scope>
    <source>
        <strain evidence="18">BOTRYCO-1</strain>
    </source>
</reference>
<dbReference type="RefSeq" id="WP_284359481.1">
    <property type="nucleotide sequence ID" value="NZ_BPFZ01000005.1"/>
</dbReference>
<feature type="chain" id="PRO_5045551001" evidence="15">
    <location>
        <begin position="32"/>
        <end position="791"/>
    </location>
</feature>
<keyword evidence="11 12" id="KW-0998">Cell outer membrane</keyword>
<dbReference type="Gene3D" id="2.40.170.20">
    <property type="entry name" value="TonB-dependent receptor, beta-barrel domain"/>
    <property type="match status" value="1"/>
</dbReference>
<keyword evidence="6 15" id="KW-0732">Signal</keyword>
<keyword evidence="4" id="KW-0410">Iron transport</keyword>
<comment type="subcellular location">
    <subcellularLocation>
        <location evidence="1 12">Cell outer membrane</location>
        <topology evidence="1 12">Multi-pass membrane protein</topology>
    </subcellularLocation>
</comment>
<dbReference type="SUPFAM" id="SSF56935">
    <property type="entry name" value="Porins"/>
    <property type="match status" value="1"/>
</dbReference>
<evidence type="ECO:0000256" key="12">
    <source>
        <dbReference type="PROSITE-ProRule" id="PRU01360"/>
    </source>
</evidence>
<keyword evidence="7" id="KW-0408">Iron</keyword>
<feature type="short sequence motif" description="TonB C-terminal box" evidence="13">
    <location>
        <begin position="774"/>
        <end position="791"/>
    </location>
</feature>
<evidence type="ECO:0000256" key="4">
    <source>
        <dbReference type="ARBA" id="ARBA00022496"/>
    </source>
</evidence>